<accession>A0A9X2BCD2</accession>
<evidence type="ECO:0000256" key="1">
    <source>
        <dbReference type="SAM" id="Phobius"/>
    </source>
</evidence>
<organism evidence="2 3">
    <name type="scientific">Mucilaginibacter straminoryzae</name>
    <dbReference type="NCBI Taxonomy" id="2932774"/>
    <lineage>
        <taxon>Bacteria</taxon>
        <taxon>Pseudomonadati</taxon>
        <taxon>Bacteroidota</taxon>
        <taxon>Sphingobacteriia</taxon>
        <taxon>Sphingobacteriales</taxon>
        <taxon>Sphingobacteriaceae</taxon>
        <taxon>Mucilaginibacter</taxon>
    </lineage>
</organism>
<dbReference type="RefSeq" id="WP_245130712.1">
    <property type="nucleotide sequence ID" value="NZ_JALJEJ010000006.1"/>
</dbReference>
<protein>
    <submittedName>
        <fullName evidence="2">Uncharacterized protein</fullName>
    </submittedName>
</protein>
<dbReference type="PROSITE" id="PS51257">
    <property type="entry name" value="PROKAR_LIPOPROTEIN"/>
    <property type="match status" value="1"/>
</dbReference>
<keyword evidence="1" id="KW-0812">Transmembrane</keyword>
<evidence type="ECO:0000313" key="3">
    <source>
        <dbReference type="Proteomes" id="UP001139450"/>
    </source>
</evidence>
<keyword evidence="3" id="KW-1185">Reference proteome</keyword>
<gene>
    <name evidence="2" type="ORF">MUY27_13850</name>
</gene>
<dbReference type="Proteomes" id="UP001139450">
    <property type="component" value="Unassembled WGS sequence"/>
</dbReference>
<dbReference type="AlphaFoldDB" id="A0A9X2BCD2"/>
<name>A0A9X2BCD2_9SPHI</name>
<proteinExistence type="predicted"/>
<keyword evidence="1" id="KW-0472">Membrane</keyword>
<feature type="transmembrane region" description="Helical" evidence="1">
    <location>
        <begin position="9"/>
        <end position="26"/>
    </location>
</feature>
<evidence type="ECO:0000313" key="2">
    <source>
        <dbReference type="EMBL" id="MCJ8210797.1"/>
    </source>
</evidence>
<comment type="caution">
    <text evidence="2">The sequence shown here is derived from an EMBL/GenBank/DDBJ whole genome shotgun (WGS) entry which is preliminary data.</text>
</comment>
<dbReference type="EMBL" id="JALJEJ010000006">
    <property type="protein sequence ID" value="MCJ8210797.1"/>
    <property type="molecule type" value="Genomic_DNA"/>
</dbReference>
<sequence length="59" mass="6801">MKKTFTKAAIYVWTIITLVTISLIVYSCKKDSFHQQETSIAETQKSNKDLIADAKFVFR</sequence>
<reference evidence="2" key="1">
    <citation type="submission" date="2022-04" db="EMBL/GenBank/DDBJ databases">
        <title>Mucilaginibacter sp. RS28 isolated from freshwater.</title>
        <authorList>
            <person name="Ko S.-R."/>
        </authorList>
    </citation>
    <scope>NUCLEOTIDE SEQUENCE</scope>
    <source>
        <strain evidence="2">RS28</strain>
    </source>
</reference>
<keyword evidence="1" id="KW-1133">Transmembrane helix</keyword>